<dbReference type="Pfam" id="PF13649">
    <property type="entry name" value="Methyltransf_25"/>
    <property type="match status" value="1"/>
</dbReference>
<keyword evidence="3" id="KW-0949">S-adenosyl-L-methionine</keyword>
<dbReference type="EMBL" id="NPDY01000004">
    <property type="protein sequence ID" value="PJZ70269.1"/>
    <property type="molecule type" value="Genomic_DNA"/>
</dbReference>
<evidence type="ECO:0000256" key="3">
    <source>
        <dbReference type="ARBA" id="ARBA00022691"/>
    </source>
</evidence>
<dbReference type="Proteomes" id="UP000231962">
    <property type="component" value="Unassembled WGS sequence"/>
</dbReference>
<dbReference type="Gene3D" id="2.20.130.10">
    <property type="entry name" value="CAC2371-like domains"/>
    <property type="match status" value="1"/>
</dbReference>
<dbReference type="RefSeq" id="WP_100713231.1">
    <property type="nucleotide sequence ID" value="NZ_NPDY01000004.1"/>
</dbReference>
<dbReference type="InterPro" id="IPR041698">
    <property type="entry name" value="Methyltransf_25"/>
</dbReference>
<keyword evidence="7" id="KW-1185">Reference proteome</keyword>
<evidence type="ECO:0000313" key="5">
    <source>
        <dbReference type="EMBL" id="PJZ70269.1"/>
    </source>
</evidence>
<evidence type="ECO:0000313" key="6">
    <source>
        <dbReference type="EMBL" id="PJZ72847.1"/>
    </source>
</evidence>
<dbReference type="PANTHER" id="PTHR43464:SF19">
    <property type="entry name" value="UBIQUINONE BIOSYNTHESIS O-METHYLTRANSFERASE, MITOCHONDRIAL"/>
    <property type="match status" value="1"/>
</dbReference>
<proteinExistence type="predicted"/>
<evidence type="ECO:0000256" key="2">
    <source>
        <dbReference type="ARBA" id="ARBA00022679"/>
    </source>
</evidence>
<keyword evidence="1" id="KW-0489">Methyltransferase</keyword>
<evidence type="ECO:0000259" key="4">
    <source>
        <dbReference type="Pfam" id="PF13649"/>
    </source>
</evidence>
<dbReference type="GO" id="GO:0008168">
    <property type="term" value="F:methyltransferase activity"/>
    <property type="evidence" value="ECO:0007669"/>
    <property type="project" value="UniProtKB-KW"/>
</dbReference>
<dbReference type="AlphaFoldDB" id="A0A2M9ZLB7"/>
<evidence type="ECO:0000313" key="7">
    <source>
        <dbReference type="Proteomes" id="UP000231962"/>
    </source>
</evidence>
<comment type="caution">
    <text evidence="6">The sequence shown here is derived from an EMBL/GenBank/DDBJ whole genome shotgun (WGS) entry which is preliminary data.</text>
</comment>
<keyword evidence="2" id="KW-0808">Transferase</keyword>
<sequence length="267" mass="30939">MNNFIEYAKYYDLLYKDKDYEAEAEYIHSVIQRYTGKSGEGSILEFGCGTGKHSVLLAKKGYSVCGVDQSSEMISLAQNRLKEESIQIQKRIQYFASNASELERPEKYDVVIALFHVISYQTSNHDLNLFLQSARKHLKPGGLFLFDFWYGPAVLGERPENRIKRVTDSNLEIMRIAEPVLRFRENIVDVHYMTIVEKGESQAPVKITELHRMRYFFEPELQLFLDHNDFEPTSLSNGRSYFFEEWMTSSLPTQKTWGVLCAAKAKV</sequence>
<dbReference type="Gene3D" id="3.40.50.150">
    <property type="entry name" value="Vaccinia Virus protein VP39"/>
    <property type="match status" value="1"/>
</dbReference>
<accession>A0A2M9ZLB7</accession>
<dbReference type="GO" id="GO:0032259">
    <property type="term" value="P:methylation"/>
    <property type="evidence" value="ECO:0007669"/>
    <property type="project" value="UniProtKB-KW"/>
</dbReference>
<name>A0A2M9ZLB7_9LEPT</name>
<dbReference type="InterPro" id="IPR029063">
    <property type="entry name" value="SAM-dependent_MTases_sf"/>
</dbReference>
<protein>
    <recommendedName>
        <fullName evidence="4">Methyltransferase domain-containing protein</fullName>
    </recommendedName>
</protein>
<dbReference type="PANTHER" id="PTHR43464">
    <property type="entry name" value="METHYLTRANSFERASE"/>
    <property type="match status" value="1"/>
</dbReference>
<dbReference type="SUPFAM" id="SSF53335">
    <property type="entry name" value="S-adenosyl-L-methionine-dependent methyltransferases"/>
    <property type="match status" value="1"/>
</dbReference>
<dbReference type="EMBL" id="NPDZ01000007">
    <property type="protein sequence ID" value="PJZ72847.1"/>
    <property type="molecule type" value="Genomic_DNA"/>
</dbReference>
<gene>
    <name evidence="5" type="ORF">CH360_06605</name>
    <name evidence="6" type="ORF">CH373_12365</name>
</gene>
<dbReference type="Proteomes" id="UP000231990">
    <property type="component" value="Unassembled WGS sequence"/>
</dbReference>
<dbReference type="OrthoDB" id="9811589at2"/>
<organism evidence="6 8">
    <name type="scientific">Leptospira perolatii</name>
    <dbReference type="NCBI Taxonomy" id="2023191"/>
    <lineage>
        <taxon>Bacteria</taxon>
        <taxon>Pseudomonadati</taxon>
        <taxon>Spirochaetota</taxon>
        <taxon>Spirochaetia</taxon>
        <taxon>Leptospirales</taxon>
        <taxon>Leptospiraceae</taxon>
        <taxon>Leptospira</taxon>
    </lineage>
</organism>
<feature type="domain" description="Methyltransferase" evidence="4">
    <location>
        <begin position="43"/>
        <end position="142"/>
    </location>
</feature>
<evidence type="ECO:0000256" key="1">
    <source>
        <dbReference type="ARBA" id="ARBA00022603"/>
    </source>
</evidence>
<reference evidence="7 8" key="1">
    <citation type="submission" date="2017-07" db="EMBL/GenBank/DDBJ databases">
        <title>Leptospira spp. isolated from tropical soils.</title>
        <authorList>
            <person name="Thibeaux R."/>
            <person name="Iraola G."/>
            <person name="Ferres I."/>
            <person name="Bierque E."/>
            <person name="Girault D."/>
            <person name="Soupe-Gilbert M.-E."/>
            <person name="Picardeau M."/>
            <person name="Goarant C."/>
        </authorList>
    </citation>
    <scope>NUCLEOTIDE SEQUENCE [LARGE SCALE GENOMIC DNA]</scope>
    <source>
        <strain evidence="6 8">FH1-B-B1</strain>
        <strain evidence="5 7">FH1-B-C1</strain>
    </source>
</reference>
<evidence type="ECO:0000313" key="8">
    <source>
        <dbReference type="Proteomes" id="UP000231990"/>
    </source>
</evidence>
<dbReference type="CDD" id="cd02440">
    <property type="entry name" value="AdoMet_MTases"/>
    <property type="match status" value="1"/>
</dbReference>